<sequence length="337" mass="38542">MILYDLAGVFTKIQFCATFLINSFLILLTLCYIKEVFGAYKRMVIYFAALGMIFSGLEVTARPYTHNYKASLLFFSVTTLNLPREVICLMISLWGGCWIVIVSFIAVQFVYRYLCLFKAQKIKKFEGVRSIFWLIYPMLPGVCYTVAMNFLCAADDYADDYVRGLVSERYSMEISNLPRFPMLPYAADGSLRWKSLVYLPICIFLIGIHYIIIIYCCLRMHFSMKKELAKFSTQNQKLQRQFFHALIVQTLGPTIFLVIPASPILVLPLLAPMFGFDIDLQTGNLFAFVGFYPPFDSIAFMIIVKEYVKVIKKHVLCGLGTDNQVSAVEAFTQNVQS</sequence>
<dbReference type="SUPFAM" id="SSF81321">
    <property type="entry name" value="Family A G protein-coupled receptor-like"/>
    <property type="match status" value="1"/>
</dbReference>
<evidence type="ECO:0000313" key="2">
    <source>
        <dbReference type="EMBL" id="CCD67820.1"/>
    </source>
</evidence>
<feature type="transmembrane region" description="Helical" evidence="1">
    <location>
        <begin position="197"/>
        <end position="222"/>
    </location>
</feature>
<dbReference type="OrthoDB" id="5819992at2759"/>
<dbReference type="PANTHER" id="PTHR46178">
    <property type="entry name" value="SEVEN TM RECEPTOR"/>
    <property type="match status" value="1"/>
</dbReference>
<evidence type="ECO:0000256" key="1">
    <source>
        <dbReference type="SAM" id="Phobius"/>
    </source>
</evidence>
<dbReference type="Pfam" id="PF10326">
    <property type="entry name" value="7TM_GPCR_Str"/>
    <property type="match status" value="1"/>
</dbReference>
<dbReference type="RefSeq" id="NP_503851.1">
    <property type="nucleotide sequence ID" value="NM_071450.1"/>
</dbReference>
<gene>
    <name evidence="2 4" type="primary">str-68</name>
    <name evidence="2" type="ORF">CELE_Y73C8C.6</name>
    <name evidence="4" type="ORF">Y73C8C.6</name>
</gene>
<dbReference type="UCSC" id="Y73C8C.6">
    <property type="organism name" value="c. elegans"/>
</dbReference>
<feature type="transmembrane region" description="Helical" evidence="1">
    <location>
        <begin position="12"/>
        <end position="33"/>
    </location>
</feature>
<dbReference type="Proteomes" id="UP000001940">
    <property type="component" value="Chromosome V"/>
</dbReference>
<dbReference type="PANTHER" id="PTHR46178:SF3">
    <property type="entry name" value="SEVEN TM RECEPTOR"/>
    <property type="match status" value="1"/>
</dbReference>
<dbReference type="OMA" id="EVICLMI"/>
<dbReference type="Bgee" id="WBGene00006130">
    <property type="expression patterns" value="Expressed in embryo"/>
</dbReference>
<dbReference type="InterPro" id="IPR019428">
    <property type="entry name" value="7TM_GPCR_serpentine_rcpt_Str"/>
</dbReference>
<dbReference type="WormBase" id="Y73C8C.6a">
    <property type="protein sequence ID" value="CE20362"/>
    <property type="gene ID" value="WBGene00006130"/>
    <property type="gene designation" value="str-68"/>
</dbReference>
<feature type="transmembrane region" description="Helical" evidence="1">
    <location>
        <begin position="285"/>
        <end position="304"/>
    </location>
</feature>
<dbReference type="eggNOG" id="ENOG502R1A9">
    <property type="taxonomic scope" value="Eukaryota"/>
</dbReference>
<feature type="transmembrane region" description="Helical" evidence="1">
    <location>
        <begin position="84"/>
        <end position="111"/>
    </location>
</feature>
<keyword evidence="1" id="KW-0812">Transmembrane</keyword>
<dbReference type="SMR" id="Q9TXW3"/>
<feature type="transmembrane region" description="Helical" evidence="1">
    <location>
        <begin position="242"/>
        <end position="265"/>
    </location>
</feature>
<keyword evidence="1" id="KW-1133">Transmembrane helix</keyword>
<feature type="transmembrane region" description="Helical" evidence="1">
    <location>
        <begin position="45"/>
        <end position="64"/>
    </location>
</feature>
<dbReference type="AGR" id="WB:WBGene00006130"/>
<name>Q9TXW3_CAEEL</name>
<dbReference type="FunCoup" id="Q9TXW3">
    <property type="interactions" value="21"/>
</dbReference>
<dbReference type="PaxDb" id="6239-Y73C8C.6"/>
<dbReference type="PhylomeDB" id="Q9TXW3"/>
<dbReference type="InParanoid" id="Q9TXW3"/>
<keyword evidence="2" id="KW-0675">Receptor</keyword>
<accession>Q9TXW3</accession>
<reference evidence="2 3" key="1">
    <citation type="journal article" date="1998" name="Science">
        <title>Genome sequence of the nematode C. elegans: a platform for investigating biology.</title>
        <authorList>
            <consortium name="The C. elegans sequencing consortium"/>
            <person name="Sulson J.E."/>
            <person name="Waterston R."/>
        </authorList>
    </citation>
    <scope>NUCLEOTIDE SEQUENCE [LARGE SCALE GENOMIC DNA]</scope>
    <source>
        <strain evidence="2 3">Bristol N2</strain>
    </source>
</reference>
<feature type="transmembrane region" description="Helical" evidence="1">
    <location>
        <begin position="131"/>
        <end position="151"/>
    </location>
</feature>
<dbReference type="GeneID" id="191985"/>
<keyword evidence="3" id="KW-1185">Reference proteome</keyword>
<dbReference type="EMBL" id="BX284605">
    <property type="protein sequence ID" value="CCD67820.1"/>
    <property type="molecule type" value="Genomic_DNA"/>
</dbReference>
<dbReference type="CTD" id="191985"/>
<organism evidence="2 3">
    <name type="scientific">Caenorhabditis elegans</name>
    <dbReference type="NCBI Taxonomy" id="6239"/>
    <lineage>
        <taxon>Eukaryota</taxon>
        <taxon>Metazoa</taxon>
        <taxon>Ecdysozoa</taxon>
        <taxon>Nematoda</taxon>
        <taxon>Chromadorea</taxon>
        <taxon>Rhabditida</taxon>
        <taxon>Rhabditina</taxon>
        <taxon>Rhabditomorpha</taxon>
        <taxon>Rhabditoidea</taxon>
        <taxon>Rhabditidae</taxon>
        <taxon>Peloderinae</taxon>
        <taxon>Caenorhabditis</taxon>
    </lineage>
</organism>
<protein>
    <submittedName>
        <fullName evidence="2">Seven TM Receptor</fullName>
    </submittedName>
</protein>
<evidence type="ECO:0000313" key="4">
    <source>
        <dbReference type="WormBase" id="Y73C8C.6a"/>
    </source>
</evidence>
<proteinExistence type="predicted"/>
<keyword evidence="1" id="KW-0472">Membrane</keyword>
<evidence type="ECO:0000313" key="3">
    <source>
        <dbReference type="Proteomes" id="UP000001940"/>
    </source>
</evidence>
<dbReference type="HOGENOM" id="CLU_036335_4_2_1"/>
<dbReference type="AlphaFoldDB" id="Q9TXW3"/>
<dbReference type="PIR" id="T33793">
    <property type="entry name" value="T33793"/>
</dbReference>